<feature type="transmembrane region" description="Helical" evidence="1">
    <location>
        <begin position="24"/>
        <end position="42"/>
    </location>
</feature>
<keyword evidence="1" id="KW-0812">Transmembrane</keyword>
<dbReference type="STRING" id="1502745.SAMN02799620_05174"/>
<dbReference type="EMBL" id="FMUB01000012">
    <property type="protein sequence ID" value="SCX30806.1"/>
    <property type="molecule type" value="Genomic_DNA"/>
</dbReference>
<feature type="transmembrane region" description="Helical" evidence="1">
    <location>
        <begin position="343"/>
        <end position="363"/>
    </location>
</feature>
<dbReference type="AlphaFoldDB" id="A0A1G4WW11"/>
<name>A0A1G4WW11_9MYCO</name>
<proteinExistence type="predicted"/>
<sequence>MSPETAPETVPAGVDPPGVVRRDVVAVVGPWLAGVSALAAALRARVPGRAFVEAADLAPDHAPVAVVFAVSAVAPLTESDAALLDTAARNTDLLIGAVTKIDVHRAWHQVLATDREMLAARSPRYAQMPWVGVAAAPQDGEPALDELVEVLAAKLADDTVDRRNELRAWETHLTGRIGTLSAGRRPDGRAALLAAEREELTRSLRLARSERHIALRSQVQQARVQLAYYARNRCASVRTELSEDVAEWNGRRADRLVSYVHRRSAEVMREVDDGITEHLADVAAELGLSVPQVPAPDPVPDPGVPGLRSRTLETRLMMLLGAGFGLGAAFAVSRLFAGLAPGLAASGVVIGALAGLLLSVWVVGIRSVLHDRAVVDRWVTEVTARLREAAEQRVAGRVLVAEVQFTGENAAWDERQAAELSRRVAEIDADLRDIAVVTARSAADSRRELSRLRAALTSVCAELHSGY</sequence>
<protein>
    <submittedName>
        <fullName evidence="2">Uncharacterized protein</fullName>
    </submittedName>
</protein>
<reference evidence="3" key="1">
    <citation type="submission" date="2016-10" db="EMBL/GenBank/DDBJ databases">
        <authorList>
            <person name="Varghese N."/>
            <person name="Submissions S."/>
        </authorList>
    </citation>
    <scope>NUCLEOTIDE SEQUENCE [LARGE SCALE GENOMIC DNA]</scope>
    <source>
        <strain evidence="3">UNC267MFSha1.1M11</strain>
    </source>
</reference>
<dbReference type="RefSeq" id="WP_090363010.1">
    <property type="nucleotide sequence ID" value="NZ_FMUB01000012.1"/>
</dbReference>
<keyword evidence="1" id="KW-1133">Transmembrane helix</keyword>
<evidence type="ECO:0000313" key="2">
    <source>
        <dbReference type="EMBL" id="SCX30806.1"/>
    </source>
</evidence>
<keyword evidence="1" id="KW-0472">Membrane</keyword>
<evidence type="ECO:0000256" key="1">
    <source>
        <dbReference type="SAM" id="Phobius"/>
    </source>
</evidence>
<gene>
    <name evidence="2" type="ORF">SAMN02799620_05174</name>
</gene>
<accession>A0A1G4WW11</accession>
<evidence type="ECO:0000313" key="3">
    <source>
        <dbReference type="Proteomes" id="UP000199707"/>
    </source>
</evidence>
<dbReference type="Proteomes" id="UP000199707">
    <property type="component" value="Unassembled WGS sequence"/>
</dbReference>
<organism evidence="2 3">
    <name type="scientific">Mycolicibacterium fluoranthenivorans</name>
    <dbReference type="NCBI Taxonomy" id="258505"/>
    <lineage>
        <taxon>Bacteria</taxon>
        <taxon>Bacillati</taxon>
        <taxon>Actinomycetota</taxon>
        <taxon>Actinomycetes</taxon>
        <taxon>Mycobacteriales</taxon>
        <taxon>Mycobacteriaceae</taxon>
        <taxon>Mycolicibacterium</taxon>
    </lineage>
</organism>
<feature type="transmembrane region" description="Helical" evidence="1">
    <location>
        <begin position="316"/>
        <end position="337"/>
    </location>
</feature>